<name>A0A180G2C8_PUCT1</name>
<dbReference type="AlphaFoldDB" id="A0A180G2C8"/>
<reference evidence="2" key="4">
    <citation type="submission" date="2025-05" db="UniProtKB">
        <authorList>
            <consortium name="EnsemblFungi"/>
        </authorList>
    </citation>
    <scope>IDENTIFICATION</scope>
    <source>
        <strain evidence="2">isolate 1-1 / race 1 (BBBD)</strain>
    </source>
</reference>
<evidence type="ECO:0000313" key="1">
    <source>
        <dbReference type="EMBL" id="OAV86855.1"/>
    </source>
</evidence>
<reference evidence="2 3" key="3">
    <citation type="journal article" date="2017" name="G3 (Bethesda)">
        <title>Comparative analysis highlights variable genome content of wheat rusts and divergence of the mating loci.</title>
        <authorList>
            <person name="Cuomo C.A."/>
            <person name="Bakkeren G."/>
            <person name="Khalil H.B."/>
            <person name="Panwar V."/>
            <person name="Joly D."/>
            <person name="Linning R."/>
            <person name="Sakthikumar S."/>
            <person name="Song X."/>
            <person name="Adiconis X."/>
            <person name="Fan L."/>
            <person name="Goldberg J.M."/>
            <person name="Levin J.Z."/>
            <person name="Young S."/>
            <person name="Zeng Q."/>
            <person name="Anikster Y."/>
            <person name="Bruce M."/>
            <person name="Wang M."/>
            <person name="Yin C."/>
            <person name="McCallum B."/>
            <person name="Szabo L.J."/>
            <person name="Hulbert S."/>
            <person name="Chen X."/>
            <person name="Fellers J.P."/>
        </authorList>
    </citation>
    <scope>NUCLEOTIDE SEQUENCE</scope>
    <source>
        <strain evidence="3">Isolate 1-1 / race 1 (BBBD)</strain>
        <strain evidence="2">isolate 1-1 / race 1 (BBBD)</strain>
    </source>
</reference>
<organism evidence="1">
    <name type="scientific">Puccinia triticina (isolate 1-1 / race 1 (BBBD))</name>
    <name type="common">Brown leaf rust fungus</name>
    <dbReference type="NCBI Taxonomy" id="630390"/>
    <lineage>
        <taxon>Eukaryota</taxon>
        <taxon>Fungi</taxon>
        <taxon>Dikarya</taxon>
        <taxon>Basidiomycota</taxon>
        <taxon>Pucciniomycotina</taxon>
        <taxon>Pucciniomycetes</taxon>
        <taxon>Pucciniales</taxon>
        <taxon>Pucciniaceae</taxon>
        <taxon>Puccinia</taxon>
    </lineage>
</organism>
<dbReference type="EnsemblFungi" id="PTTG_04334-t43_1">
    <property type="protein sequence ID" value="PTTG_04334-t43_1-p1"/>
    <property type="gene ID" value="PTTG_04334"/>
</dbReference>
<dbReference type="OrthoDB" id="10330383at2759"/>
<gene>
    <name evidence="1" type="ORF">PTTG_04334</name>
</gene>
<sequence length="96" mass="11259">MPTTFCFNQNQLKWIKSMQDRIDGFVESIELPLSGEPTHTSVQERLSRDWINWNHCVQLQCKLVADSHDHKIPSWSVPNVHATWMARRNRLGRGMD</sequence>
<reference evidence="1" key="2">
    <citation type="submission" date="2016-05" db="EMBL/GenBank/DDBJ databases">
        <title>Comparative analysis highlights variable genome content of wheat rusts and divergence of the mating loci.</title>
        <authorList>
            <person name="Cuomo C.A."/>
            <person name="Bakkeren G."/>
            <person name="Szabo L."/>
            <person name="Khalil H."/>
            <person name="Joly D."/>
            <person name="Goldberg J."/>
            <person name="Young S."/>
            <person name="Zeng Q."/>
            <person name="Fellers J."/>
        </authorList>
    </citation>
    <scope>NUCLEOTIDE SEQUENCE [LARGE SCALE GENOMIC DNA]</scope>
    <source>
        <strain evidence="1">1-1 BBBD Race 1</strain>
    </source>
</reference>
<dbReference type="EMBL" id="ADAS02000760">
    <property type="protein sequence ID" value="OAV86855.1"/>
    <property type="molecule type" value="Genomic_DNA"/>
</dbReference>
<protein>
    <submittedName>
        <fullName evidence="1 2">Uncharacterized protein</fullName>
    </submittedName>
</protein>
<reference evidence="1" key="1">
    <citation type="submission" date="2009-11" db="EMBL/GenBank/DDBJ databases">
        <authorList>
            <consortium name="The Broad Institute Genome Sequencing Platform"/>
            <person name="Ward D."/>
            <person name="Feldgarden M."/>
            <person name="Earl A."/>
            <person name="Young S.K."/>
            <person name="Zeng Q."/>
            <person name="Koehrsen M."/>
            <person name="Alvarado L."/>
            <person name="Berlin A."/>
            <person name="Bochicchio J."/>
            <person name="Borenstein D."/>
            <person name="Chapman S.B."/>
            <person name="Chen Z."/>
            <person name="Engels R."/>
            <person name="Freedman E."/>
            <person name="Gellesch M."/>
            <person name="Goldberg J."/>
            <person name="Griggs A."/>
            <person name="Gujja S."/>
            <person name="Heilman E."/>
            <person name="Heiman D."/>
            <person name="Hepburn T."/>
            <person name="Howarth C."/>
            <person name="Jen D."/>
            <person name="Larson L."/>
            <person name="Lewis B."/>
            <person name="Mehta T."/>
            <person name="Park D."/>
            <person name="Pearson M."/>
            <person name="Roberts A."/>
            <person name="Saif S."/>
            <person name="Shea T."/>
            <person name="Shenoy N."/>
            <person name="Sisk P."/>
            <person name="Stolte C."/>
            <person name="Sykes S."/>
            <person name="Thomson T."/>
            <person name="Walk T."/>
            <person name="White J."/>
            <person name="Yandava C."/>
            <person name="Izard J."/>
            <person name="Baranova O.V."/>
            <person name="Blanton J.M."/>
            <person name="Tanner A.C."/>
            <person name="Dewhirst F.E."/>
            <person name="Haas B."/>
            <person name="Nusbaum C."/>
            <person name="Birren B."/>
        </authorList>
    </citation>
    <scope>NUCLEOTIDE SEQUENCE [LARGE SCALE GENOMIC DNA]</scope>
    <source>
        <strain evidence="1">1-1 BBBD Race 1</strain>
    </source>
</reference>
<keyword evidence="3" id="KW-1185">Reference proteome</keyword>
<proteinExistence type="predicted"/>
<dbReference type="VEuPathDB" id="FungiDB:PTTG_04334"/>
<dbReference type="Proteomes" id="UP000005240">
    <property type="component" value="Unassembled WGS sequence"/>
</dbReference>
<evidence type="ECO:0000313" key="3">
    <source>
        <dbReference type="Proteomes" id="UP000005240"/>
    </source>
</evidence>
<evidence type="ECO:0000313" key="2">
    <source>
        <dbReference type="EnsemblFungi" id="PTTG_04334-t43_1-p1"/>
    </source>
</evidence>
<accession>A0A180G2C8</accession>